<dbReference type="SUPFAM" id="SSF52218">
    <property type="entry name" value="Flavoproteins"/>
    <property type="match status" value="1"/>
</dbReference>
<accession>A0A2M9A574</accession>
<organism evidence="4 5">
    <name type="scientific">Hallerella succinigenes</name>
    <dbReference type="NCBI Taxonomy" id="1896222"/>
    <lineage>
        <taxon>Bacteria</taxon>
        <taxon>Pseudomonadati</taxon>
        <taxon>Fibrobacterota</taxon>
        <taxon>Fibrobacteria</taxon>
        <taxon>Fibrobacterales</taxon>
        <taxon>Fibrobacteraceae</taxon>
        <taxon>Hallerella</taxon>
    </lineage>
</organism>
<dbReference type="Gene3D" id="3.40.50.360">
    <property type="match status" value="1"/>
</dbReference>
<evidence type="ECO:0000313" key="5">
    <source>
        <dbReference type="Proteomes" id="UP000231134"/>
    </source>
</evidence>
<name>A0A2M9A574_9BACT</name>
<proteinExistence type="predicted"/>
<keyword evidence="2" id="KW-0288">FMN</keyword>
<dbReference type="InterPro" id="IPR051796">
    <property type="entry name" value="ISF_SsuE-like"/>
</dbReference>
<dbReference type="PANTHER" id="PTHR43278:SF2">
    <property type="entry name" value="IRON-SULFUR FLAVOPROTEIN"/>
    <property type="match status" value="1"/>
</dbReference>
<dbReference type="GO" id="GO:0016491">
    <property type="term" value="F:oxidoreductase activity"/>
    <property type="evidence" value="ECO:0007669"/>
    <property type="project" value="InterPro"/>
</dbReference>
<sequence>MKKVLVLSSSLRKGSNSETLAQEFAKGAAEAGNKVEFESLRGKKIGFCMGCLACQNKGKCVIKDDAPAITKKMESADVIAFATPIYYYEMSGQLKTMLDRANSLYASDYKFREIYLLTSAADTDAKAMNIAKRGIGGWIACFDGVKLKGSLCATGAESAGDVQKNSALLKKAFAMGKKV</sequence>
<feature type="domain" description="NADPH-dependent FMN reductase-like" evidence="3">
    <location>
        <begin position="3"/>
        <end position="103"/>
    </location>
</feature>
<evidence type="ECO:0000259" key="3">
    <source>
        <dbReference type="Pfam" id="PF03358"/>
    </source>
</evidence>
<dbReference type="OrthoDB" id="9805976at2"/>
<reference evidence="4 5" key="1">
    <citation type="submission" date="2017-11" db="EMBL/GenBank/DDBJ databases">
        <title>Animal gut microbial communities from fecal samples from Wisconsin, USA.</title>
        <authorList>
            <person name="Neumann A."/>
        </authorList>
    </citation>
    <scope>NUCLEOTIDE SEQUENCE [LARGE SCALE GENOMIC DNA]</scope>
    <source>
        <strain evidence="4 5">UWS3</strain>
    </source>
</reference>
<dbReference type="PANTHER" id="PTHR43278">
    <property type="entry name" value="NAD(P)H-DEPENDENT FMN-CONTAINING OXIDOREDUCTASE YWQN-RELATED"/>
    <property type="match status" value="1"/>
</dbReference>
<gene>
    <name evidence="4" type="ORF">BGX16_0745</name>
</gene>
<evidence type="ECO:0000256" key="2">
    <source>
        <dbReference type="ARBA" id="ARBA00022643"/>
    </source>
</evidence>
<evidence type="ECO:0000256" key="1">
    <source>
        <dbReference type="ARBA" id="ARBA00022630"/>
    </source>
</evidence>
<dbReference type="InterPro" id="IPR029039">
    <property type="entry name" value="Flavoprotein-like_sf"/>
</dbReference>
<dbReference type="Pfam" id="PF03358">
    <property type="entry name" value="FMN_red"/>
    <property type="match status" value="1"/>
</dbReference>
<dbReference type="Proteomes" id="UP000231134">
    <property type="component" value="Unassembled WGS sequence"/>
</dbReference>
<comment type="caution">
    <text evidence="4">The sequence shown here is derived from an EMBL/GenBank/DDBJ whole genome shotgun (WGS) entry which is preliminary data.</text>
</comment>
<protein>
    <submittedName>
        <fullName evidence="4">NADPH-dependent FMN reductase</fullName>
    </submittedName>
</protein>
<dbReference type="RefSeq" id="WP_100424847.1">
    <property type="nucleotide sequence ID" value="NZ_PGEX01000001.1"/>
</dbReference>
<dbReference type="EMBL" id="PGEX01000001">
    <property type="protein sequence ID" value="PJJ40798.1"/>
    <property type="molecule type" value="Genomic_DNA"/>
</dbReference>
<keyword evidence="1" id="KW-0285">Flavoprotein</keyword>
<dbReference type="AlphaFoldDB" id="A0A2M9A574"/>
<keyword evidence="5" id="KW-1185">Reference proteome</keyword>
<evidence type="ECO:0000313" key="4">
    <source>
        <dbReference type="EMBL" id="PJJ40798.1"/>
    </source>
</evidence>
<dbReference type="InterPro" id="IPR005025">
    <property type="entry name" value="FMN_Rdtase-like_dom"/>
</dbReference>